<feature type="transmembrane region" description="Helical" evidence="1">
    <location>
        <begin position="13"/>
        <end position="36"/>
    </location>
</feature>
<keyword evidence="1" id="KW-0812">Transmembrane</keyword>
<proteinExistence type="predicted"/>
<dbReference type="EMBL" id="MSYM01000011">
    <property type="protein sequence ID" value="OLP07066.1"/>
    <property type="molecule type" value="Genomic_DNA"/>
</dbReference>
<keyword evidence="3" id="KW-1185">Reference proteome</keyword>
<keyword evidence="1" id="KW-0472">Membrane</keyword>
<evidence type="ECO:0000256" key="1">
    <source>
        <dbReference type="SAM" id="Phobius"/>
    </source>
</evidence>
<evidence type="ECO:0000313" key="2">
    <source>
        <dbReference type="EMBL" id="OLP07066.1"/>
    </source>
</evidence>
<organism evidence="2 3">
    <name type="scientific">Rhodoferax antarcticus ANT.BR</name>
    <dbReference type="NCBI Taxonomy" id="1111071"/>
    <lineage>
        <taxon>Bacteria</taxon>
        <taxon>Pseudomonadati</taxon>
        <taxon>Pseudomonadota</taxon>
        <taxon>Betaproteobacteria</taxon>
        <taxon>Burkholderiales</taxon>
        <taxon>Comamonadaceae</taxon>
        <taxon>Rhodoferax</taxon>
    </lineage>
</organism>
<dbReference type="STRING" id="81479.RA876_03435"/>
<dbReference type="AlphaFoldDB" id="A0A1Q8YGF3"/>
<comment type="caution">
    <text evidence="2">The sequence shown here is derived from an EMBL/GenBank/DDBJ whole genome shotgun (WGS) entry which is preliminary data.</text>
</comment>
<accession>A0A1Q8YGF3</accession>
<dbReference type="Proteomes" id="UP000185911">
    <property type="component" value="Unassembled WGS sequence"/>
</dbReference>
<gene>
    <name evidence="2" type="ORF">BLL52_1817</name>
</gene>
<evidence type="ECO:0000313" key="3">
    <source>
        <dbReference type="Proteomes" id="UP000185911"/>
    </source>
</evidence>
<reference evidence="2 3" key="1">
    <citation type="submission" date="2017-01" db="EMBL/GenBank/DDBJ databases">
        <title>Genome sequence of Rhodoferax antarcticus ANT.BR, a psychrophilic purple nonsulfur bacterium from an Antarctic microbial mat.</title>
        <authorList>
            <person name="Baker J."/>
            <person name="Riester C."/>
            <person name="Skinner B."/>
            <person name="Newell A."/>
            <person name="Swingley W."/>
            <person name="Madigan M."/>
            <person name="Jung D."/>
            <person name="Asao M."/>
            <person name="Chen M."/>
            <person name="Loughlin P."/>
            <person name="Pan H."/>
            <person name="Lin S."/>
            <person name="Li N."/>
            <person name="Shaw J."/>
            <person name="Prado M."/>
            <person name="Sherman C."/>
            <person name="Li X."/>
            <person name="Tang J."/>
            <person name="Blankenship R."/>
            <person name="Zhao T."/>
            <person name="Touchman J."/>
            <person name="Sattley M."/>
        </authorList>
    </citation>
    <scope>NUCLEOTIDE SEQUENCE [LARGE SCALE GENOMIC DNA]</scope>
    <source>
        <strain evidence="2 3">ANT.BR</strain>
    </source>
</reference>
<protein>
    <submittedName>
        <fullName evidence="2">Uncharacterized protein</fullName>
    </submittedName>
</protein>
<keyword evidence="1" id="KW-1133">Transmembrane helix</keyword>
<sequence length="99" mass="10380">MLIWGLLNAKLEIISSAVAMLTVGLPIGLIVVALVFGDGGSRKLAELTKIVLTKEIPEAILQNLGSTSGDTSYNNPKVLPTLSDCIADYVLSATRTPLA</sequence>
<name>A0A1Q8YGF3_9BURK</name>